<dbReference type="InterPro" id="IPR051213">
    <property type="entry name" value="START_lipid_transfer"/>
</dbReference>
<evidence type="ECO:0000313" key="2">
    <source>
        <dbReference type="EMBL" id="QCU90205.1"/>
    </source>
</evidence>
<dbReference type="RefSeq" id="WP_138564880.1">
    <property type="nucleotide sequence ID" value="NZ_CP040602.1"/>
</dbReference>
<dbReference type="GO" id="GO:0005737">
    <property type="term" value="C:cytoplasm"/>
    <property type="evidence" value="ECO:0007669"/>
    <property type="project" value="UniProtKB-ARBA"/>
</dbReference>
<dbReference type="Proteomes" id="UP000304864">
    <property type="component" value="Chromosome"/>
</dbReference>
<dbReference type="Pfam" id="PF01852">
    <property type="entry name" value="START"/>
    <property type="match status" value="1"/>
</dbReference>
<sequence length="218" mass="24686">MLSSLAPQATAKTSKSPARLTVYLLLVYAIFCCTQARAWQLEIAEPNLKVWTQAVSHSEFKSFKGTVLIKAPITEVMAFIKDTPNMVNWYHNTIEARRLQKIGEKTWLSYSVTQAPWPVTDRDSVTIVEQQDLAQGYRLTMQAAPERYPLQANRIRIPKLDGFWLIEKLDANLTQVTLQISAEPGGEIPSWLANALVIDMPYYSLSALKTQIEKNNDE</sequence>
<gene>
    <name evidence="2" type="ORF">FE785_05960</name>
</gene>
<dbReference type="PROSITE" id="PS50848">
    <property type="entry name" value="START"/>
    <property type="match status" value="1"/>
</dbReference>
<organism evidence="2 3">
    <name type="scientific">Thiomicrorhabdus sediminis</name>
    <dbReference type="NCBI Taxonomy" id="2580412"/>
    <lineage>
        <taxon>Bacteria</taxon>
        <taxon>Pseudomonadati</taxon>
        <taxon>Pseudomonadota</taxon>
        <taxon>Gammaproteobacteria</taxon>
        <taxon>Thiotrichales</taxon>
        <taxon>Piscirickettsiaceae</taxon>
        <taxon>Thiomicrorhabdus</taxon>
    </lineage>
</organism>
<dbReference type="KEGG" id="thig:FE785_05960"/>
<dbReference type="PANTHER" id="PTHR19308">
    <property type="entry name" value="PHOSPHATIDYLCHOLINE TRANSFER PROTEIN"/>
    <property type="match status" value="1"/>
</dbReference>
<feature type="domain" description="START" evidence="1">
    <location>
        <begin position="39"/>
        <end position="217"/>
    </location>
</feature>
<dbReference type="PIRSF" id="PIRSF039033">
    <property type="entry name" value="START_dom"/>
    <property type="match status" value="1"/>
</dbReference>
<dbReference type="PANTHER" id="PTHR19308:SF14">
    <property type="entry name" value="START DOMAIN-CONTAINING PROTEIN"/>
    <property type="match status" value="1"/>
</dbReference>
<keyword evidence="3" id="KW-1185">Reference proteome</keyword>
<dbReference type="Gene3D" id="3.30.530.20">
    <property type="match status" value="1"/>
</dbReference>
<reference evidence="2 3" key="1">
    <citation type="submission" date="2019-05" db="EMBL/GenBank/DDBJ databases">
        <title>Thiomicrorhabdus sediminis sp. nov, a novel sulfur-oxidizing bacterium isolated from coastal sediment.</title>
        <authorList>
            <person name="Liu X."/>
        </authorList>
    </citation>
    <scope>NUCLEOTIDE SEQUENCE [LARGE SCALE GENOMIC DNA]</scope>
    <source>
        <strain evidence="2 3">G1</strain>
    </source>
</reference>
<dbReference type="InterPro" id="IPR023393">
    <property type="entry name" value="START-like_dom_sf"/>
</dbReference>
<dbReference type="InterPro" id="IPR002913">
    <property type="entry name" value="START_lipid-bd_dom"/>
</dbReference>
<dbReference type="InterPro" id="IPR028347">
    <property type="entry name" value="START_dom_prot"/>
</dbReference>
<evidence type="ECO:0000259" key="1">
    <source>
        <dbReference type="PROSITE" id="PS50848"/>
    </source>
</evidence>
<dbReference type="GO" id="GO:0008289">
    <property type="term" value="F:lipid binding"/>
    <property type="evidence" value="ECO:0007669"/>
    <property type="project" value="InterPro"/>
</dbReference>
<name>A0A4P9K5D2_9GAMM</name>
<dbReference type="OrthoDB" id="5734556at2"/>
<dbReference type="SUPFAM" id="SSF55961">
    <property type="entry name" value="Bet v1-like"/>
    <property type="match status" value="1"/>
</dbReference>
<evidence type="ECO:0000313" key="3">
    <source>
        <dbReference type="Proteomes" id="UP000304864"/>
    </source>
</evidence>
<proteinExistence type="predicted"/>
<dbReference type="AlphaFoldDB" id="A0A4P9K5D2"/>
<dbReference type="EMBL" id="CP040602">
    <property type="protein sequence ID" value="QCU90205.1"/>
    <property type="molecule type" value="Genomic_DNA"/>
</dbReference>
<accession>A0A4P9K5D2</accession>
<protein>
    <recommendedName>
        <fullName evidence="1">START domain-containing protein</fullName>
    </recommendedName>
</protein>